<name>A0A5N5LSP3_9ROSI</name>
<evidence type="ECO:0000313" key="3">
    <source>
        <dbReference type="Proteomes" id="UP000326939"/>
    </source>
</evidence>
<sequence length="73" mass="8144">MEAPSVRLRRLHRECGHSALRGALVIHALRHVAFDWDGLKSQKTHGYKQSFKVRMGGSENKPSLSSTTALHGH</sequence>
<comment type="caution">
    <text evidence="2">The sequence shown here is derived from an EMBL/GenBank/DDBJ whole genome shotgun (WGS) entry which is preliminary data.</text>
</comment>
<organism evidence="2 3">
    <name type="scientific">Salix brachista</name>
    <dbReference type="NCBI Taxonomy" id="2182728"/>
    <lineage>
        <taxon>Eukaryota</taxon>
        <taxon>Viridiplantae</taxon>
        <taxon>Streptophyta</taxon>
        <taxon>Embryophyta</taxon>
        <taxon>Tracheophyta</taxon>
        <taxon>Spermatophyta</taxon>
        <taxon>Magnoliopsida</taxon>
        <taxon>eudicotyledons</taxon>
        <taxon>Gunneridae</taxon>
        <taxon>Pentapetalae</taxon>
        <taxon>rosids</taxon>
        <taxon>fabids</taxon>
        <taxon>Malpighiales</taxon>
        <taxon>Salicaceae</taxon>
        <taxon>Saliceae</taxon>
        <taxon>Salix</taxon>
    </lineage>
</organism>
<evidence type="ECO:0000256" key="1">
    <source>
        <dbReference type="SAM" id="MobiDB-lite"/>
    </source>
</evidence>
<feature type="region of interest" description="Disordered" evidence="1">
    <location>
        <begin position="51"/>
        <end position="73"/>
    </location>
</feature>
<feature type="compositionally biased region" description="Polar residues" evidence="1">
    <location>
        <begin position="60"/>
        <end position="73"/>
    </location>
</feature>
<reference evidence="3" key="1">
    <citation type="journal article" date="2019" name="Gigascience">
        <title>De novo genome assembly of the endangered Acer yangbiense, a plant species with extremely small populations endemic to Yunnan Province, China.</title>
        <authorList>
            <person name="Yang J."/>
            <person name="Wariss H.M."/>
            <person name="Tao L."/>
            <person name="Zhang R."/>
            <person name="Yun Q."/>
            <person name="Hollingsworth P."/>
            <person name="Dao Z."/>
            <person name="Luo G."/>
            <person name="Guo H."/>
            <person name="Ma Y."/>
            <person name="Sun W."/>
        </authorList>
    </citation>
    <scope>NUCLEOTIDE SEQUENCE [LARGE SCALE GENOMIC DNA]</scope>
    <source>
        <strain evidence="3">cv. br00</strain>
    </source>
</reference>
<accession>A0A5N5LSP3</accession>
<dbReference type="EMBL" id="VDCV01000008">
    <property type="protein sequence ID" value="KAB5545291.1"/>
    <property type="molecule type" value="Genomic_DNA"/>
</dbReference>
<proteinExistence type="predicted"/>
<keyword evidence="3" id="KW-1185">Reference proteome</keyword>
<protein>
    <submittedName>
        <fullName evidence="2">Uncharacterized protein</fullName>
    </submittedName>
</protein>
<evidence type="ECO:0000313" key="2">
    <source>
        <dbReference type="EMBL" id="KAB5545291.1"/>
    </source>
</evidence>
<dbReference type="Proteomes" id="UP000326939">
    <property type="component" value="Chromosome 8"/>
</dbReference>
<gene>
    <name evidence="2" type="ORF">DKX38_013403</name>
</gene>
<dbReference type="AlphaFoldDB" id="A0A5N5LSP3"/>